<sequence length="190" mass="18876">MFVFFVVACSKNTGAPGETSATAAEPSSSSAGESTTGHPGTTTSSSGAEPTSGTLTSTGSTGTTGTSEPTSGTSAADSTTGAPATPCHLAFNEADCKAGVDCVFIPGHEPVVRDGECVSGELGEVGFCYFMEGGGPDAPSGYFEVETGRVFVFPNTPVPPPEGWQECTCEAPSPEACQCVGECSGTSTSS</sequence>
<keyword evidence="3" id="KW-1185">Reference proteome</keyword>
<comment type="caution">
    <text evidence="2">The sequence shown here is derived from an EMBL/GenBank/DDBJ whole genome shotgun (WGS) entry which is preliminary data.</text>
</comment>
<organism evidence="2 3">
    <name type="scientific">Nannocystis bainbridge</name>
    <dbReference type="NCBI Taxonomy" id="2995303"/>
    <lineage>
        <taxon>Bacteria</taxon>
        <taxon>Pseudomonadati</taxon>
        <taxon>Myxococcota</taxon>
        <taxon>Polyangia</taxon>
        <taxon>Nannocystales</taxon>
        <taxon>Nannocystaceae</taxon>
        <taxon>Nannocystis</taxon>
    </lineage>
</organism>
<dbReference type="EMBL" id="JAQNDL010000005">
    <property type="protein sequence ID" value="MDC0723753.1"/>
    <property type="molecule type" value="Genomic_DNA"/>
</dbReference>
<dbReference type="RefSeq" id="WP_272092299.1">
    <property type="nucleotide sequence ID" value="NZ_JAQNDL010000005.1"/>
</dbReference>
<accession>A0ABT5EFN5</accession>
<dbReference type="Proteomes" id="UP001221686">
    <property type="component" value="Unassembled WGS sequence"/>
</dbReference>
<reference evidence="2 3" key="1">
    <citation type="submission" date="2022-11" db="EMBL/GenBank/DDBJ databases">
        <title>Minimal conservation of predation-associated metabolite biosynthetic gene clusters underscores biosynthetic potential of Myxococcota including descriptions for ten novel species: Archangium lansinium sp. nov., Myxococcus landrumus sp. nov., Nannocystis bai.</title>
        <authorList>
            <person name="Ahearne A."/>
            <person name="Stevens C."/>
            <person name="Dowd S."/>
        </authorList>
    </citation>
    <scope>NUCLEOTIDE SEQUENCE [LARGE SCALE GENOMIC DNA]</scope>
    <source>
        <strain evidence="2 3">BB15-2</strain>
    </source>
</reference>
<evidence type="ECO:0000313" key="3">
    <source>
        <dbReference type="Proteomes" id="UP001221686"/>
    </source>
</evidence>
<evidence type="ECO:0000313" key="2">
    <source>
        <dbReference type="EMBL" id="MDC0723753.1"/>
    </source>
</evidence>
<feature type="compositionally biased region" description="Low complexity" evidence="1">
    <location>
        <begin position="17"/>
        <end position="82"/>
    </location>
</feature>
<proteinExistence type="predicted"/>
<evidence type="ECO:0000256" key="1">
    <source>
        <dbReference type="SAM" id="MobiDB-lite"/>
    </source>
</evidence>
<protein>
    <submittedName>
        <fullName evidence="2">Uncharacterized protein</fullName>
    </submittedName>
</protein>
<gene>
    <name evidence="2" type="ORF">POL25_43115</name>
</gene>
<feature type="region of interest" description="Disordered" evidence="1">
    <location>
        <begin position="14"/>
        <end position="82"/>
    </location>
</feature>
<name>A0ABT5EFN5_9BACT</name>